<evidence type="ECO:0000256" key="8">
    <source>
        <dbReference type="ARBA" id="ARBA00023034"/>
    </source>
</evidence>
<evidence type="ECO:0000256" key="1">
    <source>
        <dbReference type="ARBA" id="ARBA00004323"/>
    </source>
</evidence>
<evidence type="ECO:0000313" key="12">
    <source>
        <dbReference type="EMBL" id="EDV27153.1"/>
    </source>
</evidence>
<dbReference type="Proteomes" id="UP000009022">
    <property type="component" value="Unassembled WGS sequence"/>
</dbReference>
<evidence type="ECO:0000256" key="4">
    <source>
        <dbReference type="ARBA" id="ARBA00022679"/>
    </source>
</evidence>
<gene>
    <name evidence="12" type="ORF">TRIADDRAFT_22338</name>
</gene>
<evidence type="ECO:0000256" key="5">
    <source>
        <dbReference type="ARBA" id="ARBA00022692"/>
    </source>
</evidence>
<protein>
    <recommendedName>
        <fullName evidence="11">Hexosyltransferase</fullName>
        <ecNumber evidence="11">2.4.1.-</ecNumber>
    </recommendedName>
</protein>
<dbReference type="GeneID" id="6751829"/>
<dbReference type="FunFam" id="3.90.550.50:FF:000001">
    <property type="entry name" value="Hexosyltransferase"/>
    <property type="match status" value="1"/>
</dbReference>
<evidence type="ECO:0000256" key="10">
    <source>
        <dbReference type="ARBA" id="ARBA00023180"/>
    </source>
</evidence>
<keyword evidence="5" id="KW-0812">Transmembrane</keyword>
<dbReference type="HOGENOM" id="CLU_036849_6_1_1"/>
<comment type="similarity">
    <text evidence="2 11">Belongs to the glycosyltransferase 31 family.</text>
</comment>
<keyword evidence="3 11" id="KW-0328">Glycosyltransferase</keyword>
<dbReference type="PhylomeDB" id="B3RT25"/>
<evidence type="ECO:0000256" key="7">
    <source>
        <dbReference type="ARBA" id="ARBA00022989"/>
    </source>
</evidence>
<evidence type="ECO:0000256" key="11">
    <source>
        <dbReference type="RuleBase" id="RU363063"/>
    </source>
</evidence>
<keyword evidence="13" id="KW-1185">Reference proteome</keyword>
<name>B3RT25_TRIAD</name>
<dbReference type="FunCoup" id="B3RT25">
    <property type="interactions" value="227"/>
</dbReference>
<dbReference type="OMA" id="TINSEMY"/>
<dbReference type="Gene3D" id="3.90.550.50">
    <property type="match status" value="1"/>
</dbReference>
<dbReference type="Pfam" id="PF01762">
    <property type="entry name" value="Galactosyl_T"/>
    <property type="match status" value="1"/>
</dbReference>
<proteinExistence type="inferred from homology"/>
<dbReference type="GO" id="GO:0006493">
    <property type="term" value="P:protein O-linked glycosylation"/>
    <property type="evidence" value="ECO:0000318"/>
    <property type="project" value="GO_Central"/>
</dbReference>
<comment type="subcellular location">
    <subcellularLocation>
        <location evidence="1 11">Golgi apparatus membrane</location>
        <topology evidence="1 11">Single-pass type II membrane protein</topology>
    </subcellularLocation>
</comment>
<keyword evidence="8 11" id="KW-0333">Golgi apparatus</keyword>
<dbReference type="InParanoid" id="B3RT25"/>
<dbReference type="CTD" id="6751829"/>
<dbReference type="RefSeq" id="XP_002111149.1">
    <property type="nucleotide sequence ID" value="XM_002111113.1"/>
</dbReference>
<keyword evidence="4" id="KW-0808">Transferase</keyword>
<evidence type="ECO:0000256" key="9">
    <source>
        <dbReference type="ARBA" id="ARBA00023136"/>
    </source>
</evidence>
<organism evidence="12 13">
    <name type="scientific">Trichoplax adhaerens</name>
    <name type="common">Trichoplax reptans</name>
    <dbReference type="NCBI Taxonomy" id="10228"/>
    <lineage>
        <taxon>Eukaryota</taxon>
        <taxon>Metazoa</taxon>
        <taxon>Placozoa</taxon>
        <taxon>Uniplacotomia</taxon>
        <taxon>Trichoplacea</taxon>
        <taxon>Trichoplacidae</taxon>
        <taxon>Trichoplax</taxon>
    </lineage>
</organism>
<dbReference type="eggNOG" id="KOG2287">
    <property type="taxonomic scope" value="Eukaryota"/>
</dbReference>
<dbReference type="AlphaFoldDB" id="B3RT25"/>
<evidence type="ECO:0000256" key="6">
    <source>
        <dbReference type="ARBA" id="ARBA00022968"/>
    </source>
</evidence>
<dbReference type="GO" id="GO:0016758">
    <property type="term" value="F:hexosyltransferase activity"/>
    <property type="evidence" value="ECO:0007669"/>
    <property type="project" value="InterPro"/>
</dbReference>
<dbReference type="InterPro" id="IPR002659">
    <property type="entry name" value="Glyco_trans_31"/>
</dbReference>
<dbReference type="OrthoDB" id="5957813at2759"/>
<evidence type="ECO:0000256" key="2">
    <source>
        <dbReference type="ARBA" id="ARBA00008661"/>
    </source>
</evidence>
<sequence>MKQPLDLQQQLLFHTQFSIEPCRGKVFVLIVINSHVNNTIRREAIRKTWGNQDSEINCTSNRLWKIVFILGMNDDNEPPTQAIEQEYKIHRDIILAKIIDDHRNLTKKTALGMFWAERYCKPKYYLKVDDDVWINKWQMLQYLRRRYKKVLPYNDRLWLGYVSRKNRIPIRDPDDKYYVSFRDFPGKLFPPYCSGFAYVMSEMVLTAMVEAMKCTPQLPGIDDVYIGVLARVINIKPRHNPRFHLHLRSRRRNRFTVSEINATLAEHGVVSRSMQTALHKLALNAVKLSNES</sequence>
<accession>B3RT25</accession>
<keyword evidence="9" id="KW-0472">Membrane</keyword>
<evidence type="ECO:0000313" key="13">
    <source>
        <dbReference type="Proteomes" id="UP000009022"/>
    </source>
</evidence>
<dbReference type="GO" id="GO:0000139">
    <property type="term" value="C:Golgi membrane"/>
    <property type="evidence" value="ECO:0000318"/>
    <property type="project" value="GO_Central"/>
</dbReference>
<dbReference type="KEGG" id="tad:TRIADDRAFT_22338"/>
<dbReference type="PANTHER" id="PTHR11214:SF365">
    <property type="entry name" value="HEXOSYLTRANSFERASE"/>
    <property type="match status" value="1"/>
</dbReference>
<keyword evidence="7" id="KW-1133">Transmembrane helix</keyword>
<dbReference type="PANTHER" id="PTHR11214">
    <property type="entry name" value="BETA-1,3-N-ACETYLGLUCOSAMINYLTRANSFERASE"/>
    <property type="match status" value="1"/>
</dbReference>
<keyword evidence="6" id="KW-0735">Signal-anchor</keyword>
<dbReference type="GO" id="GO:0016757">
    <property type="term" value="F:glycosyltransferase activity"/>
    <property type="evidence" value="ECO:0000318"/>
    <property type="project" value="GO_Central"/>
</dbReference>
<reference evidence="12 13" key="1">
    <citation type="journal article" date="2008" name="Nature">
        <title>The Trichoplax genome and the nature of placozoans.</title>
        <authorList>
            <person name="Srivastava M."/>
            <person name="Begovic E."/>
            <person name="Chapman J."/>
            <person name="Putnam N.H."/>
            <person name="Hellsten U."/>
            <person name="Kawashima T."/>
            <person name="Kuo A."/>
            <person name="Mitros T."/>
            <person name="Salamov A."/>
            <person name="Carpenter M.L."/>
            <person name="Signorovitch A.Y."/>
            <person name="Moreno M.A."/>
            <person name="Kamm K."/>
            <person name="Grimwood J."/>
            <person name="Schmutz J."/>
            <person name="Shapiro H."/>
            <person name="Grigoriev I.V."/>
            <person name="Buss L.W."/>
            <person name="Schierwater B."/>
            <person name="Dellaporta S.L."/>
            <person name="Rokhsar D.S."/>
        </authorList>
    </citation>
    <scope>NUCLEOTIDE SEQUENCE [LARGE SCALE GENOMIC DNA]</scope>
    <source>
        <strain evidence="12 13">Grell-BS-1999</strain>
    </source>
</reference>
<dbReference type="EC" id="2.4.1.-" evidence="11"/>
<dbReference type="EMBL" id="DS985243">
    <property type="protein sequence ID" value="EDV27153.1"/>
    <property type="molecule type" value="Genomic_DNA"/>
</dbReference>
<evidence type="ECO:0000256" key="3">
    <source>
        <dbReference type="ARBA" id="ARBA00022676"/>
    </source>
</evidence>
<keyword evidence="10" id="KW-0325">Glycoprotein</keyword>